<dbReference type="Proteomes" id="UP001177934">
    <property type="component" value="Chromosome"/>
</dbReference>
<organism evidence="1 2">
    <name type="scientific">Phocaeicola dorei</name>
    <dbReference type="NCBI Taxonomy" id="357276"/>
    <lineage>
        <taxon>Bacteria</taxon>
        <taxon>Pseudomonadati</taxon>
        <taxon>Bacteroidota</taxon>
        <taxon>Bacteroidia</taxon>
        <taxon>Bacteroidales</taxon>
        <taxon>Bacteroidaceae</taxon>
        <taxon>Phocaeicola</taxon>
    </lineage>
</organism>
<sequence>MDYKRGRKIADGTPIRTVKVYADVHADGSLKVLSWCKKQPMKVENYLLKRVAVYRIRKEMFEGGYLKPGEQYLQLRYLPGEVK</sequence>
<dbReference type="Pfam" id="PF16232">
    <property type="entry name" value="DUF4891"/>
    <property type="match status" value="1"/>
</dbReference>
<proteinExistence type="predicted"/>
<gene>
    <name evidence="1" type="ORF">QNN11_18415</name>
</gene>
<accession>A0AA95HR98</accession>
<name>A0AA95HR98_9BACT</name>
<reference evidence="1" key="1">
    <citation type="journal article" date="2023" name="Nat. Commun.">
        <title>Identification of a novel Human Milk Oligosaccharides utilization cluster in the infant gut commensal Bacteroides dorei.</title>
        <authorList>
            <person name="Kijner S."/>
            <person name="Ennis D."/>
            <person name="Shmorak S."/>
            <person name="Florentin A."/>
            <person name="Yassour M."/>
        </authorList>
    </citation>
    <scope>NUCLEOTIDE SEQUENCE</scope>
    <source>
        <strain evidence="1">2</strain>
    </source>
</reference>
<protein>
    <submittedName>
        <fullName evidence="1">DUF4891 domain-containing protein</fullName>
    </submittedName>
</protein>
<evidence type="ECO:0000313" key="1">
    <source>
        <dbReference type="EMBL" id="WHX09299.1"/>
    </source>
</evidence>
<evidence type="ECO:0000313" key="2">
    <source>
        <dbReference type="Proteomes" id="UP001177934"/>
    </source>
</evidence>
<dbReference type="AlphaFoldDB" id="A0AA95HR98"/>
<dbReference type="EMBL" id="CP126056">
    <property type="protein sequence ID" value="WHX09299.1"/>
    <property type="molecule type" value="Genomic_DNA"/>
</dbReference>
<dbReference type="InterPro" id="IPR032611">
    <property type="entry name" value="DUF4891"/>
</dbReference>